<proteinExistence type="predicted"/>
<keyword evidence="2" id="KW-1185">Reference proteome</keyword>
<dbReference type="EMBL" id="JBBKYA010000006">
    <property type="protein sequence ID" value="MFD3276819.1"/>
    <property type="molecule type" value="Genomic_DNA"/>
</dbReference>
<sequence length="66" mass="7142">MIISGGVSTAAVVASWNFFQNLAAGDQVELMWSVSNPQIYIAYTPSTSIPRRPAIPSLIVTVNQVY</sequence>
<accession>A0ABW6D1G3</accession>
<evidence type="ECO:0000313" key="1">
    <source>
        <dbReference type="EMBL" id="MFD3276819.1"/>
    </source>
</evidence>
<protein>
    <submittedName>
        <fullName evidence="1">Uncharacterized protein</fullName>
    </submittedName>
</protein>
<name>A0ABW6D1G3_9BACT</name>
<reference evidence="1 2" key="1">
    <citation type="submission" date="2024-03" db="EMBL/GenBank/DDBJ databases">
        <title>Aquirufa genome sequencing.</title>
        <authorList>
            <person name="Pitt A."/>
            <person name="Hahn M.W."/>
        </authorList>
    </citation>
    <scope>NUCLEOTIDE SEQUENCE [LARGE SCALE GENOMIC DNA]</scope>
    <source>
        <strain evidence="1 2">PLAD-142S6K</strain>
    </source>
</reference>
<organism evidence="1 2">
    <name type="scientific">Aquirufa echingensis</name>
    <dbReference type="NCBI Taxonomy" id="3096516"/>
    <lineage>
        <taxon>Bacteria</taxon>
        <taxon>Pseudomonadati</taxon>
        <taxon>Bacteroidota</taxon>
        <taxon>Cytophagia</taxon>
        <taxon>Cytophagales</taxon>
        <taxon>Flectobacillaceae</taxon>
        <taxon>Aquirufa</taxon>
    </lineage>
</organism>
<evidence type="ECO:0000313" key="2">
    <source>
        <dbReference type="Proteomes" id="UP001598114"/>
    </source>
</evidence>
<dbReference type="Proteomes" id="UP001598114">
    <property type="component" value="Unassembled WGS sequence"/>
</dbReference>
<gene>
    <name evidence="1" type="ORF">SKC38_11325</name>
</gene>
<comment type="caution">
    <text evidence="1">The sequence shown here is derived from an EMBL/GenBank/DDBJ whole genome shotgun (WGS) entry which is preliminary data.</text>
</comment>
<dbReference type="RefSeq" id="WP_377977260.1">
    <property type="nucleotide sequence ID" value="NZ_JBBKYA010000006.1"/>
</dbReference>